<evidence type="ECO:0000313" key="10">
    <source>
        <dbReference type="Proteomes" id="UP000177088"/>
    </source>
</evidence>
<dbReference type="Gene3D" id="3.20.20.70">
    <property type="entry name" value="Aldolase class I"/>
    <property type="match status" value="1"/>
</dbReference>
<dbReference type="GO" id="GO:0004807">
    <property type="term" value="F:triose-phosphate isomerase activity"/>
    <property type="evidence" value="ECO:0007669"/>
    <property type="project" value="UniProtKB-UniRule"/>
</dbReference>
<dbReference type="UniPathway" id="UPA00109">
    <property type="reaction ID" value="UER00189"/>
</dbReference>
<comment type="function">
    <text evidence="7">Involved in the gluconeogenesis. Catalyzes stereospecifically the conversion of dihydroxyacetone phosphate (DHAP) to D-glyceraldehyde-3-phosphate (G3P).</text>
</comment>
<comment type="similarity">
    <text evidence="2 7 8">Belongs to the triosephosphate isomerase family.</text>
</comment>
<dbReference type="FunFam" id="3.20.20.70:FF:000016">
    <property type="entry name" value="Triosephosphate isomerase"/>
    <property type="match status" value="1"/>
</dbReference>
<feature type="active site" description="Proton acceptor" evidence="7">
    <location>
        <position position="170"/>
    </location>
</feature>
<dbReference type="PANTHER" id="PTHR21139">
    <property type="entry name" value="TRIOSEPHOSPHATE ISOMERASE"/>
    <property type="match status" value="1"/>
</dbReference>
<evidence type="ECO:0000256" key="5">
    <source>
        <dbReference type="ARBA" id="ARBA00023152"/>
    </source>
</evidence>
<sequence>MPTFIIGNWKMQLSVGGSVALAKEIVRLWSAQGAQHPDVQAVVCPTHLALDEVASVVRGTSVALGAQDVFWEEKGAYTGEISPLMLKDLGCEYCLVGHSERRQFLGETDAMVAKKVTALLKAGINPVVCVGETREERDAGKRDAVVIGQVRVALKDVRPVGKQRLVVAYEPRWAIGAGTPVSPDDAASMHFLIRETLLEMMPKDVVERQCGIVYGGSVDAKNIASFLAKAEIHGGLIGGASLKAPDFVRMAETAVEVKRA</sequence>
<dbReference type="GO" id="GO:0006096">
    <property type="term" value="P:glycolytic process"/>
    <property type="evidence" value="ECO:0007669"/>
    <property type="project" value="UniProtKB-UniRule"/>
</dbReference>
<dbReference type="PROSITE" id="PS51440">
    <property type="entry name" value="TIM_2"/>
    <property type="match status" value="1"/>
</dbReference>
<comment type="pathway">
    <text evidence="7 8">Carbohydrate biosynthesis; gluconeogenesis.</text>
</comment>
<comment type="caution">
    <text evidence="9">The sequence shown here is derived from an EMBL/GenBank/DDBJ whole genome shotgun (WGS) entry which is preliminary data.</text>
</comment>
<proteinExistence type="inferred from homology"/>
<feature type="binding site" evidence="7">
    <location>
        <position position="176"/>
    </location>
    <ligand>
        <name>substrate</name>
    </ligand>
</feature>
<reference evidence="9 10" key="1">
    <citation type="journal article" date="2016" name="Nat. Commun.">
        <title>Thousands of microbial genomes shed light on interconnected biogeochemical processes in an aquifer system.</title>
        <authorList>
            <person name="Anantharaman K."/>
            <person name="Brown C.T."/>
            <person name="Hug L.A."/>
            <person name="Sharon I."/>
            <person name="Castelle C.J."/>
            <person name="Probst A.J."/>
            <person name="Thomas B.C."/>
            <person name="Singh A."/>
            <person name="Wilkins M.J."/>
            <person name="Karaoz U."/>
            <person name="Brodie E.L."/>
            <person name="Williams K.H."/>
            <person name="Hubbard S.S."/>
            <person name="Banfield J.F."/>
        </authorList>
    </citation>
    <scope>NUCLEOTIDE SEQUENCE [LARGE SCALE GENOMIC DNA]</scope>
</reference>
<feature type="binding site" evidence="7">
    <location>
        <begin position="8"/>
        <end position="10"/>
    </location>
    <ligand>
        <name>substrate</name>
    </ligand>
</feature>
<keyword evidence="3 7" id="KW-0312">Gluconeogenesis</keyword>
<comment type="subcellular location">
    <subcellularLocation>
        <location evidence="7 8">Cytoplasm</location>
    </subcellularLocation>
</comment>
<evidence type="ECO:0000313" key="9">
    <source>
        <dbReference type="EMBL" id="OGL74272.1"/>
    </source>
</evidence>
<evidence type="ECO:0000256" key="1">
    <source>
        <dbReference type="ARBA" id="ARBA00004680"/>
    </source>
</evidence>
<comment type="catalytic activity">
    <reaction evidence="7 8">
        <text>D-glyceraldehyde 3-phosphate = dihydroxyacetone phosphate</text>
        <dbReference type="Rhea" id="RHEA:18585"/>
        <dbReference type="ChEBI" id="CHEBI:57642"/>
        <dbReference type="ChEBI" id="CHEBI:59776"/>
        <dbReference type="EC" id="5.3.1.1"/>
    </reaction>
</comment>
<dbReference type="NCBIfam" id="TIGR00419">
    <property type="entry name" value="tim"/>
    <property type="match status" value="1"/>
</dbReference>
<keyword evidence="4 7" id="KW-0963">Cytoplasm</keyword>
<dbReference type="EC" id="5.3.1.1" evidence="7 8"/>
<evidence type="ECO:0000256" key="4">
    <source>
        <dbReference type="ARBA" id="ARBA00022490"/>
    </source>
</evidence>
<dbReference type="InterPro" id="IPR022896">
    <property type="entry name" value="TrioseP_Isoase_bac/euk"/>
</dbReference>
<feature type="binding site" evidence="7">
    <location>
        <position position="217"/>
    </location>
    <ligand>
        <name>substrate</name>
    </ligand>
</feature>
<dbReference type="SUPFAM" id="SSF51351">
    <property type="entry name" value="Triosephosphate isomerase (TIM)"/>
    <property type="match status" value="1"/>
</dbReference>
<organism evidence="9 10">
    <name type="scientific">Candidatus Uhrbacteria bacterium RIFCSPHIGHO2_02_FULL_60_10</name>
    <dbReference type="NCBI Taxonomy" id="1802392"/>
    <lineage>
        <taxon>Bacteria</taxon>
        <taxon>Candidatus Uhriibacteriota</taxon>
    </lineage>
</organism>
<dbReference type="CDD" id="cd00311">
    <property type="entry name" value="TIM"/>
    <property type="match status" value="1"/>
</dbReference>
<comment type="pathway">
    <text evidence="1 7 8">Carbohydrate degradation; glycolysis; D-glyceraldehyde 3-phosphate from glycerone phosphate: step 1/1.</text>
</comment>
<protein>
    <recommendedName>
        <fullName evidence="7 8">Triosephosphate isomerase</fullName>
        <shortName evidence="7">TIM</shortName>
        <shortName evidence="7">TPI</shortName>
        <ecNumber evidence="7 8">5.3.1.1</ecNumber>
    </recommendedName>
    <alternativeName>
        <fullName evidence="7">Triose-phosphate isomerase</fullName>
    </alternativeName>
</protein>
<dbReference type="HAMAP" id="MF_00147_B">
    <property type="entry name" value="TIM_B"/>
    <property type="match status" value="1"/>
</dbReference>
<dbReference type="GO" id="GO:0006094">
    <property type="term" value="P:gluconeogenesis"/>
    <property type="evidence" value="ECO:0007669"/>
    <property type="project" value="UniProtKB-UniRule"/>
</dbReference>
<accession>A0A1F7U7P0</accession>
<feature type="active site" description="Electrophile" evidence="7">
    <location>
        <position position="98"/>
    </location>
</feature>
<evidence type="ECO:0000256" key="8">
    <source>
        <dbReference type="RuleBase" id="RU363013"/>
    </source>
</evidence>
<dbReference type="EMBL" id="MGEA01000031">
    <property type="protein sequence ID" value="OGL74272.1"/>
    <property type="molecule type" value="Genomic_DNA"/>
</dbReference>
<dbReference type="PANTHER" id="PTHR21139:SF42">
    <property type="entry name" value="TRIOSEPHOSPHATE ISOMERASE"/>
    <property type="match status" value="1"/>
</dbReference>
<dbReference type="InterPro" id="IPR013785">
    <property type="entry name" value="Aldolase_TIM"/>
</dbReference>
<gene>
    <name evidence="7" type="primary">tpiA</name>
    <name evidence="9" type="ORF">A3C96_00375</name>
</gene>
<name>A0A1F7U7P0_9BACT</name>
<evidence type="ECO:0000256" key="7">
    <source>
        <dbReference type="HAMAP-Rule" id="MF_00147"/>
    </source>
</evidence>
<evidence type="ECO:0000256" key="6">
    <source>
        <dbReference type="ARBA" id="ARBA00023235"/>
    </source>
</evidence>
<feature type="binding site" evidence="7">
    <location>
        <begin position="238"/>
        <end position="239"/>
    </location>
    <ligand>
        <name>substrate</name>
    </ligand>
</feature>
<evidence type="ECO:0000256" key="2">
    <source>
        <dbReference type="ARBA" id="ARBA00007422"/>
    </source>
</evidence>
<dbReference type="Pfam" id="PF00121">
    <property type="entry name" value="TIM"/>
    <property type="match status" value="1"/>
</dbReference>
<dbReference type="UniPathway" id="UPA00138"/>
<dbReference type="GO" id="GO:0019563">
    <property type="term" value="P:glycerol catabolic process"/>
    <property type="evidence" value="ECO:0007669"/>
    <property type="project" value="TreeGrafter"/>
</dbReference>
<dbReference type="GO" id="GO:0046166">
    <property type="term" value="P:glyceraldehyde-3-phosphate biosynthetic process"/>
    <property type="evidence" value="ECO:0007669"/>
    <property type="project" value="TreeGrafter"/>
</dbReference>
<evidence type="ECO:0000256" key="3">
    <source>
        <dbReference type="ARBA" id="ARBA00022432"/>
    </source>
</evidence>
<dbReference type="Proteomes" id="UP000177088">
    <property type="component" value="Unassembled WGS sequence"/>
</dbReference>
<comment type="subunit">
    <text evidence="7 8">Homodimer.</text>
</comment>
<keyword evidence="6 7" id="KW-0413">Isomerase</keyword>
<dbReference type="InterPro" id="IPR035990">
    <property type="entry name" value="TIM_sf"/>
</dbReference>
<keyword evidence="5 7" id="KW-0324">Glycolysis</keyword>
<dbReference type="GO" id="GO:0005829">
    <property type="term" value="C:cytosol"/>
    <property type="evidence" value="ECO:0007669"/>
    <property type="project" value="TreeGrafter"/>
</dbReference>
<dbReference type="InterPro" id="IPR000652">
    <property type="entry name" value="Triosephosphate_isomerase"/>
</dbReference>
<dbReference type="AlphaFoldDB" id="A0A1F7U7P0"/>